<evidence type="ECO:0000256" key="1">
    <source>
        <dbReference type="SAM" id="MobiDB-lite"/>
    </source>
</evidence>
<evidence type="ECO:0000313" key="3">
    <source>
        <dbReference type="EMBL" id="EXF77136.1"/>
    </source>
</evidence>
<dbReference type="Proteomes" id="UP000020467">
    <property type="component" value="Unassembled WGS sequence"/>
</dbReference>
<keyword evidence="2" id="KW-0812">Transmembrane</keyword>
<sequence>MSSPSTTQNSSATASSLSGSIASATSSTDSTSVGSSQLASSALNTPALPVAEINLTLSGTQSGIDTGTPTQVANTILTATPYTNAVPQAPIAVAITVLEYPLAHTTSFKPTTNPSASTRCPRPSSSGISSGAVAGASVGCLLGGLLIGAIVAIAILRRKHQKDGKDIKKENLMLTTESKMYGEPGSGQSSKDIDLSQFLLDATPDKEICDEFRSLSELLRSHIDDHYHLQPLHSLASSLVPSIRDLELPQTSGSTPESVAAICANPISRQVGLQHVVSTAILNSIDFLSRGRFSVLPEPVTNFLRSIPGDTQHENSSAKMLALSQWRKLSAYLLHPSSNQRTPLSVADSAAAQQAADLTAALETFLRPFVHTDQTRLEMQREHIQAVILEFVKFGWLVMSQPGDWHFKYGQGRGNSGVRMLVIFPGLDKMSGKDGKLYQSPHQVVAPVVTQV</sequence>
<evidence type="ECO:0000313" key="4">
    <source>
        <dbReference type="Proteomes" id="UP000020467"/>
    </source>
</evidence>
<organism evidence="3 4">
    <name type="scientific">Colletotrichum fioriniae PJ7</name>
    <dbReference type="NCBI Taxonomy" id="1445577"/>
    <lineage>
        <taxon>Eukaryota</taxon>
        <taxon>Fungi</taxon>
        <taxon>Dikarya</taxon>
        <taxon>Ascomycota</taxon>
        <taxon>Pezizomycotina</taxon>
        <taxon>Sordariomycetes</taxon>
        <taxon>Hypocreomycetidae</taxon>
        <taxon>Glomerellales</taxon>
        <taxon>Glomerellaceae</taxon>
        <taxon>Colletotrichum</taxon>
        <taxon>Colletotrichum acutatum species complex</taxon>
    </lineage>
</organism>
<protein>
    <submittedName>
        <fullName evidence="3">Uncharacterized protein</fullName>
    </submittedName>
</protein>
<gene>
    <name evidence="3" type="ORF">CFIO01_01783</name>
</gene>
<evidence type="ECO:0000256" key="2">
    <source>
        <dbReference type="SAM" id="Phobius"/>
    </source>
</evidence>
<feature type="region of interest" description="Disordered" evidence="1">
    <location>
        <begin position="109"/>
        <end position="128"/>
    </location>
</feature>
<comment type="caution">
    <text evidence="3">The sequence shown here is derived from an EMBL/GenBank/DDBJ whole genome shotgun (WGS) entry which is preliminary data.</text>
</comment>
<dbReference type="AlphaFoldDB" id="A0A010RAB2"/>
<keyword evidence="2" id="KW-1133">Transmembrane helix</keyword>
<proteinExistence type="predicted"/>
<accession>A0A010RAB2</accession>
<dbReference type="EMBL" id="JARH01000760">
    <property type="protein sequence ID" value="EXF77136.1"/>
    <property type="molecule type" value="Genomic_DNA"/>
</dbReference>
<keyword evidence="4" id="KW-1185">Reference proteome</keyword>
<reference evidence="3 4" key="1">
    <citation type="submission" date="2014-02" db="EMBL/GenBank/DDBJ databases">
        <title>The genome sequence of Colletotrichum fioriniae PJ7.</title>
        <authorList>
            <person name="Baroncelli R."/>
            <person name="Thon M.R."/>
        </authorList>
    </citation>
    <scope>NUCLEOTIDE SEQUENCE [LARGE SCALE GENOMIC DNA]</scope>
    <source>
        <strain evidence="3 4">PJ7</strain>
    </source>
</reference>
<keyword evidence="2" id="KW-0472">Membrane</keyword>
<name>A0A010RAB2_9PEZI</name>
<dbReference type="KEGG" id="cfj:CFIO01_01783"/>
<feature type="transmembrane region" description="Helical" evidence="2">
    <location>
        <begin position="132"/>
        <end position="156"/>
    </location>
</feature>
<dbReference type="OrthoDB" id="5421765at2759"/>
<dbReference type="HOGENOM" id="CLU_039749_2_0_1"/>
<feature type="compositionally biased region" description="Polar residues" evidence="1">
    <location>
        <begin position="109"/>
        <end position="118"/>
    </location>
</feature>
<dbReference type="eggNOG" id="ENOG502SVX1">
    <property type="taxonomic scope" value="Eukaryota"/>
</dbReference>